<dbReference type="RefSeq" id="WP_092077870.1">
    <property type="nucleotide sequence ID" value="NZ_FOYI01000003.1"/>
</dbReference>
<keyword evidence="11" id="KW-1185">Reference proteome</keyword>
<comment type="similarity">
    <text evidence="7">Belongs to the PpiD chaperone family.</text>
</comment>
<sequence length="613" mass="66093">MASGKVSNYLVYILLGLLIVGLMGFGASGLSGTVRSVGKVGGEPISIEAYGRDLTQIIRGVESQTGTALSFQDAQAQGLDRVALARSVTAKALEVEAAELGLSVSDETVRDELLTIPAFRRSDGGFDRDAYGFALQNNGMTEAEFEERLRSETARGLVQSAIAAGIEIPQTYTDTLLAHLGERRSYTFAWLEPAMLDAPLPEPDEEVLRAFYADAEDAFQLPERKRLTYVWLLPEMIVGDVELDEAALRDSYETRIDEFVQPERRLVERLVFATGAEAESAADRIAAGETIFEGLVAARGLDLADVDLGDVTREDLAAAGDPVFAAEDGAVTGPHPSNLGPALFRVNGIIEASETSFEDALPFLREDLAMDRARRQIEARISELEDQLAAGATLEDLAAEGGLEQGQIDWYDGLATGIAAYDAFGATARAVTEQDYPEIQMLEDGGIFALRLDEVVPAAKAPFEDVADEVRAAWELAEAETRLLEMAETLRAALENGSSFEDLGLAPQTAADQTRRDFAPDVPTGLLVDLFAAEPGAIIVTAEAGRAAIARLDAVEPHDPEDPDLRQISTLLSQQASQAISSEVFGTWMDTVQRRLGVQIDQQALNAVHANFR</sequence>
<evidence type="ECO:0000256" key="6">
    <source>
        <dbReference type="ARBA" id="ARBA00023186"/>
    </source>
</evidence>
<evidence type="ECO:0000256" key="2">
    <source>
        <dbReference type="ARBA" id="ARBA00022475"/>
    </source>
</evidence>
<comment type="subcellular location">
    <subcellularLocation>
        <location evidence="1">Cell membrane</location>
        <topology evidence="1">Single-pass type II membrane protein</topology>
    </subcellularLocation>
</comment>
<evidence type="ECO:0000259" key="9">
    <source>
        <dbReference type="Pfam" id="PF13145"/>
    </source>
</evidence>
<dbReference type="InterPro" id="IPR027304">
    <property type="entry name" value="Trigger_fact/SurA_dom_sf"/>
</dbReference>
<dbReference type="STRING" id="871652.SAMN04515673_103115"/>
<evidence type="ECO:0000313" key="10">
    <source>
        <dbReference type="EMBL" id="SFR04091.1"/>
    </source>
</evidence>
<dbReference type="GO" id="GO:0003755">
    <property type="term" value="F:peptidyl-prolyl cis-trans isomerase activity"/>
    <property type="evidence" value="ECO:0007669"/>
    <property type="project" value="InterPro"/>
</dbReference>
<protein>
    <submittedName>
        <fullName evidence="10">Peptidyl-prolyl cis-trans isomerase D</fullName>
    </submittedName>
</protein>
<dbReference type="Pfam" id="PF13624">
    <property type="entry name" value="SurA_N_3"/>
    <property type="match status" value="1"/>
</dbReference>
<dbReference type="Proteomes" id="UP000199302">
    <property type="component" value="Unassembled WGS sequence"/>
</dbReference>
<dbReference type="SUPFAM" id="SSF109998">
    <property type="entry name" value="Triger factor/SurA peptide-binding domain-like"/>
    <property type="match status" value="1"/>
</dbReference>
<feature type="transmembrane region" description="Helical" evidence="8">
    <location>
        <begin position="9"/>
        <end position="30"/>
    </location>
</feature>
<keyword evidence="4 8" id="KW-1133">Transmembrane helix</keyword>
<evidence type="ECO:0000256" key="7">
    <source>
        <dbReference type="ARBA" id="ARBA00038408"/>
    </source>
</evidence>
<name>A0A1I6DFF3_9RHOB</name>
<dbReference type="GO" id="GO:0005886">
    <property type="term" value="C:plasma membrane"/>
    <property type="evidence" value="ECO:0007669"/>
    <property type="project" value="UniProtKB-SubCell"/>
</dbReference>
<evidence type="ECO:0000256" key="4">
    <source>
        <dbReference type="ARBA" id="ARBA00022989"/>
    </source>
</evidence>
<keyword evidence="3 8" id="KW-0812">Transmembrane</keyword>
<dbReference type="OrthoDB" id="9768393at2"/>
<proteinExistence type="inferred from homology"/>
<organism evidence="10 11">
    <name type="scientific">Poseidonocella sedimentorum</name>
    <dbReference type="NCBI Taxonomy" id="871652"/>
    <lineage>
        <taxon>Bacteria</taxon>
        <taxon>Pseudomonadati</taxon>
        <taxon>Pseudomonadota</taxon>
        <taxon>Alphaproteobacteria</taxon>
        <taxon>Rhodobacterales</taxon>
        <taxon>Roseobacteraceae</taxon>
        <taxon>Poseidonocella</taxon>
    </lineage>
</organism>
<evidence type="ECO:0000256" key="5">
    <source>
        <dbReference type="ARBA" id="ARBA00023136"/>
    </source>
</evidence>
<evidence type="ECO:0000256" key="1">
    <source>
        <dbReference type="ARBA" id="ARBA00004401"/>
    </source>
</evidence>
<reference evidence="10 11" key="1">
    <citation type="submission" date="2016-10" db="EMBL/GenBank/DDBJ databases">
        <authorList>
            <person name="de Groot N.N."/>
        </authorList>
    </citation>
    <scope>NUCLEOTIDE SEQUENCE [LARGE SCALE GENOMIC DNA]</scope>
    <source>
        <strain evidence="11">KMM 9023,NRIC 0796,JCM 17311,KCTC 23692</strain>
    </source>
</reference>
<dbReference type="PANTHER" id="PTHR47529">
    <property type="entry name" value="PEPTIDYL-PROLYL CIS-TRANS ISOMERASE D"/>
    <property type="match status" value="1"/>
</dbReference>
<keyword evidence="10" id="KW-0413">Isomerase</keyword>
<evidence type="ECO:0000256" key="3">
    <source>
        <dbReference type="ARBA" id="ARBA00022692"/>
    </source>
</evidence>
<dbReference type="InterPro" id="IPR052029">
    <property type="entry name" value="PpiD_chaperone"/>
</dbReference>
<dbReference type="Gene3D" id="1.10.4030.10">
    <property type="entry name" value="Porin chaperone SurA, peptide-binding domain"/>
    <property type="match status" value="1"/>
</dbReference>
<dbReference type="EMBL" id="FOYI01000003">
    <property type="protein sequence ID" value="SFR04091.1"/>
    <property type="molecule type" value="Genomic_DNA"/>
</dbReference>
<evidence type="ECO:0000256" key="8">
    <source>
        <dbReference type="SAM" id="Phobius"/>
    </source>
</evidence>
<keyword evidence="6" id="KW-0143">Chaperone</keyword>
<dbReference type="InterPro" id="IPR000297">
    <property type="entry name" value="PPIase_PpiC"/>
</dbReference>
<dbReference type="AlphaFoldDB" id="A0A1I6DFF3"/>
<evidence type="ECO:0000313" key="11">
    <source>
        <dbReference type="Proteomes" id="UP000199302"/>
    </source>
</evidence>
<gene>
    <name evidence="10" type="ORF">SAMN04515673_103115</name>
</gene>
<dbReference type="Pfam" id="PF13145">
    <property type="entry name" value="Rotamase_2"/>
    <property type="match status" value="1"/>
</dbReference>
<keyword evidence="2" id="KW-1003">Cell membrane</keyword>
<dbReference type="PANTHER" id="PTHR47529:SF1">
    <property type="entry name" value="PERIPLASMIC CHAPERONE PPID"/>
    <property type="match status" value="1"/>
</dbReference>
<accession>A0A1I6DFF3</accession>
<keyword evidence="5 8" id="KW-0472">Membrane</keyword>
<feature type="domain" description="PpiC" evidence="9">
    <location>
        <begin position="244"/>
        <end position="360"/>
    </location>
</feature>
<dbReference type="SUPFAM" id="SSF54534">
    <property type="entry name" value="FKBP-like"/>
    <property type="match status" value="1"/>
</dbReference>